<organism evidence="3 4">
    <name type="scientific">Rubripirellula lacrimiformis</name>
    <dbReference type="NCBI Taxonomy" id="1930273"/>
    <lineage>
        <taxon>Bacteria</taxon>
        <taxon>Pseudomonadati</taxon>
        <taxon>Planctomycetota</taxon>
        <taxon>Planctomycetia</taxon>
        <taxon>Pirellulales</taxon>
        <taxon>Pirellulaceae</taxon>
        <taxon>Rubripirellula</taxon>
    </lineage>
</organism>
<keyword evidence="2" id="KW-0732">Signal</keyword>
<keyword evidence="4" id="KW-1185">Reference proteome</keyword>
<dbReference type="NCBIfam" id="TIGR03009">
    <property type="entry name" value="plancto_dom_2"/>
    <property type="match status" value="1"/>
</dbReference>
<accession>A0A517NEQ9</accession>
<evidence type="ECO:0000313" key="4">
    <source>
        <dbReference type="Proteomes" id="UP000318538"/>
    </source>
</evidence>
<evidence type="ECO:0008006" key="5">
    <source>
        <dbReference type="Google" id="ProtNLM"/>
    </source>
</evidence>
<dbReference type="KEGG" id="rlc:K227x_40230"/>
<proteinExistence type="predicted"/>
<feature type="compositionally biased region" description="Low complexity" evidence="1">
    <location>
        <begin position="41"/>
        <end position="71"/>
    </location>
</feature>
<dbReference type="EMBL" id="CP036525">
    <property type="protein sequence ID" value="QDT05622.1"/>
    <property type="molecule type" value="Genomic_DNA"/>
</dbReference>
<gene>
    <name evidence="3" type="ORF">K227x_40230</name>
</gene>
<feature type="compositionally biased region" description="Polar residues" evidence="1">
    <location>
        <begin position="23"/>
        <end position="40"/>
    </location>
</feature>
<evidence type="ECO:0000256" key="2">
    <source>
        <dbReference type="SAM" id="SignalP"/>
    </source>
</evidence>
<protein>
    <recommendedName>
        <fullName evidence="5">TIGR03009 domain-containing protein</fullName>
    </recommendedName>
</protein>
<evidence type="ECO:0000256" key="1">
    <source>
        <dbReference type="SAM" id="MobiDB-lite"/>
    </source>
</evidence>
<feature type="signal peptide" evidence="2">
    <location>
        <begin position="1"/>
        <end position="21"/>
    </location>
</feature>
<dbReference type="Proteomes" id="UP000318538">
    <property type="component" value="Chromosome"/>
</dbReference>
<dbReference type="InterPro" id="IPR017461">
    <property type="entry name" value="CHP03009_planctomycetes"/>
</dbReference>
<sequence length="338" mass="37856" precursor="true">MMRRTLATGVAILLSASTISAQQPRQAPSYARQPQQAASEANQPPAARVAAQPRPSANAAQTAAQANQVAPAQPFPALSEQENAQLQRVLLAWQQQSQGTKTLECKFTRWHFDVFAAPNGLHATRADGVVKYAAPDRGLFRVDQLVFYAGKDGDKPYYKPQTGQYGEHWVCNGTQLIEFDRSKEECRIQDLPPEMQGKNIISSPLPFVFNLDAAQIQDRYWVRQVDAGVPGIVFIEAWPKRQEDRAQYKLVQIALEETTFLPQALKMYAPNYDFKTAPKWDQYEFTDVKRNSIGAGFQNFLGNFVPEKPPASWKIMRDKFVAPAEPPMQQAANPSSTR</sequence>
<reference evidence="3 4" key="1">
    <citation type="submission" date="2019-02" db="EMBL/GenBank/DDBJ databases">
        <title>Deep-cultivation of Planctomycetes and their phenomic and genomic characterization uncovers novel biology.</title>
        <authorList>
            <person name="Wiegand S."/>
            <person name="Jogler M."/>
            <person name="Boedeker C."/>
            <person name="Pinto D."/>
            <person name="Vollmers J."/>
            <person name="Rivas-Marin E."/>
            <person name="Kohn T."/>
            <person name="Peeters S.H."/>
            <person name="Heuer A."/>
            <person name="Rast P."/>
            <person name="Oberbeckmann S."/>
            <person name="Bunk B."/>
            <person name="Jeske O."/>
            <person name="Meyerdierks A."/>
            <person name="Storesund J.E."/>
            <person name="Kallscheuer N."/>
            <person name="Luecker S."/>
            <person name="Lage O.M."/>
            <person name="Pohl T."/>
            <person name="Merkel B.J."/>
            <person name="Hornburger P."/>
            <person name="Mueller R.-W."/>
            <person name="Bruemmer F."/>
            <person name="Labrenz M."/>
            <person name="Spormann A.M."/>
            <person name="Op den Camp H."/>
            <person name="Overmann J."/>
            <person name="Amann R."/>
            <person name="Jetten M.S.M."/>
            <person name="Mascher T."/>
            <person name="Medema M.H."/>
            <person name="Devos D.P."/>
            <person name="Kaster A.-K."/>
            <person name="Ovreas L."/>
            <person name="Rohde M."/>
            <person name="Galperin M.Y."/>
            <person name="Jogler C."/>
        </authorList>
    </citation>
    <scope>NUCLEOTIDE SEQUENCE [LARGE SCALE GENOMIC DNA]</scope>
    <source>
        <strain evidence="3 4">K22_7</strain>
    </source>
</reference>
<dbReference type="OrthoDB" id="243478at2"/>
<dbReference type="RefSeq" id="WP_145171848.1">
    <property type="nucleotide sequence ID" value="NZ_CP036525.1"/>
</dbReference>
<evidence type="ECO:0000313" key="3">
    <source>
        <dbReference type="EMBL" id="QDT05622.1"/>
    </source>
</evidence>
<feature type="region of interest" description="Disordered" evidence="1">
    <location>
        <begin position="23"/>
        <end position="71"/>
    </location>
</feature>
<feature type="chain" id="PRO_5022031561" description="TIGR03009 domain-containing protein" evidence="2">
    <location>
        <begin position="22"/>
        <end position="338"/>
    </location>
</feature>
<dbReference type="Gene3D" id="2.50.20.10">
    <property type="entry name" value="Lipoprotein localisation LolA/LolB/LppX"/>
    <property type="match status" value="1"/>
</dbReference>
<dbReference type="AlphaFoldDB" id="A0A517NEQ9"/>
<name>A0A517NEQ9_9BACT</name>